<dbReference type="InterPro" id="IPR013785">
    <property type="entry name" value="Aldolase_TIM"/>
</dbReference>
<dbReference type="AlphaFoldDB" id="A0A507FLK3"/>
<keyword evidence="8" id="KW-0812">Transmembrane</keyword>
<dbReference type="EMBL" id="QEAP01000045">
    <property type="protein sequence ID" value="TPX76505.1"/>
    <property type="molecule type" value="Genomic_DNA"/>
</dbReference>
<keyword evidence="15" id="KW-0472">Membrane</keyword>
<evidence type="ECO:0000256" key="4">
    <source>
        <dbReference type="ARBA" id="ARBA00012791"/>
    </source>
</evidence>
<proteinExistence type="inferred from homology"/>
<evidence type="ECO:0000256" key="10">
    <source>
        <dbReference type="ARBA" id="ARBA00022946"/>
    </source>
</evidence>
<dbReference type="GO" id="GO:0005743">
    <property type="term" value="C:mitochondrial inner membrane"/>
    <property type="evidence" value="ECO:0007669"/>
    <property type="project" value="UniProtKB-SubCell"/>
</dbReference>
<keyword evidence="7 17" id="KW-0288">FMN</keyword>
<dbReference type="PROSITE" id="PS00911">
    <property type="entry name" value="DHODEHASE_1"/>
    <property type="match status" value="1"/>
</dbReference>
<dbReference type="InterPro" id="IPR005719">
    <property type="entry name" value="Dihydroorotate_DH_2"/>
</dbReference>
<keyword evidence="10" id="KW-0809">Transit peptide</keyword>
<evidence type="ECO:0000256" key="11">
    <source>
        <dbReference type="ARBA" id="ARBA00022975"/>
    </source>
</evidence>
<protein>
    <recommendedName>
        <fullName evidence="5 17">Dihydroorotate dehydrogenase (quinone), mitochondrial</fullName>
        <shortName evidence="17">DHOdehase</shortName>
        <ecNumber evidence="4 17">1.3.5.2</ecNumber>
    </recommendedName>
</protein>
<dbReference type="NCBIfam" id="NF003645">
    <property type="entry name" value="PRK05286.1-2"/>
    <property type="match status" value="1"/>
</dbReference>
<keyword evidence="12" id="KW-1133">Transmembrane helix</keyword>
<dbReference type="NCBIfam" id="TIGR01036">
    <property type="entry name" value="pyrD_sub2"/>
    <property type="match status" value="1"/>
</dbReference>
<evidence type="ECO:0000256" key="6">
    <source>
        <dbReference type="ARBA" id="ARBA00022630"/>
    </source>
</evidence>
<dbReference type="NCBIfam" id="NF003652">
    <property type="entry name" value="PRK05286.2-5"/>
    <property type="match status" value="1"/>
</dbReference>
<keyword evidence="9 17" id="KW-0999">Mitochondrion inner membrane</keyword>
<dbReference type="Pfam" id="PF01180">
    <property type="entry name" value="DHO_dh"/>
    <property type="match status" value="1"/>
</dbReference>
<evidence type="ECO:0000256" key="13">
    <source>
        <dbReference type="ARBA" id="ARBA00023002"/>
    </source>
</evidence>
<dbReference type="GO" id="GO:0006207">
    <property type="term" value="P:'de novo' pyrimidine nucleobase biosynthetic process"/>
    <property type="evidence" value="ECO:0007669"/>
    <property type="project" value="InterPro"/>
</dbReference>
<feature type="domain" description="Dihydroorotate dehydrogenase catalytic" evidence="19">
    <location>
        <begin position="102"/>
        <end position="414"/>
    </location>
</feature>
<dbReference type="PANTHER" id="PTHR48109">
    <property type="entry name" value="DIHYDROOROTATE DEHYDROGENASE (QUINONE), MITOCHONDRIAL-RELATED"/>
    <property type="match status" value="1"/>
</dbReference>
<dbReference type="EC" id="1.3.5.2" evidence="4 17"/>
<evidence type="ECO:0000313" key="21">
    <source>
        <dbReference type="Proteomes" id="UP000320333"/>
    </source>
</evidence>
<comment type="pathway">
    <text evidence="2 17">Pyrimidine metabolism; UMP biosynthesis via de novo pathway; orotate from (S)-dihydroorotate (quinone route): step 1/1.</text>
</comment>
<dbReference type="SUPFAM" id="SSF51395">
    <property type="entry name" value="FMN-linked oxidoreductases"/>
    <property type="match status" value="1"/>
</dbReference>
<evidence type="ECO:0000256" key="16">
    <source>
        <dbReference type="ARBA" id="ARBA00048639"/>
    </source>
</evidence>
<evidence type="ECO:0000256" key="5">
    <source>
        <dbReference type="ARBA" id="ARBA00017599"/>
    </source>
</evidence>
<comment type="cofactor">
    <cofactor evidence="17">
        <name>FMN</name>
        <dbReference type="ChEBI" id="CHEBI:58210"/>
    </cofactor>
    <text evidence="17">Binds 1 FMN per subunit.</text>
</comment>
<dbReference type="PROSITE" id="PS00912">
    <property type="entry name" value="DHODEHASE_2"/>
    <property type="match status" value="1"/>
</dbReference>
<keyword evidence="11" id="KW-0665">Pyrimidine biosynthesis</keyword>
<evidence type="ECO:0000256" key="12">
    <source>
        <dbReference type="ARBA" id="ARBA00022989"/>
    </source>
</evidence>
<evidence type="ECO:0000256" key="15">
    <source>
        <dbReference type="ARBA" id="ARBA00023136"/>
    </source>
</evidence>
<evidence type="ECO:0000256" key="7">
    <source>
        <dbReference type="ARBA" id="ARBA00022643"/>
    </source>
</evidence>
<dbReference type="UniPathway" id="UPA00070">
    <property type="reaction ID" value="UER00946"/>
</dbReference>
<evidence type="ECO:0000256" key="18">
    <source>
        <dbReference type="SAM" id="MobiDB-lite"/>
    </source>
</evidence>
<comment type="caution">
    <text evidence="20">The sequence shown here is derived from an EMBL/GenBank/DDBJ whole genome shotgun (WGS) entry which is preliminary data.</text>
</comment>
<gene>
    <name evidence="20" type="ORF">CcCBS67573_g02228</name>
</gene>
<comment type="catalytic activity">
    <reaction evidence="16 17">
        <text>(S)-dihydroorotate + a quinone = orotate + a quinol</text>
        <dbReference type="Rhea" id="RHEA:30187"/>
        <dbReference type="ChEBI" id="CHEBI:24646"/>
        <dbReference type="ChEBI" id="CHEBI:30839"/>
        <dbReference type="ChEBI" id="CHEBI:30864"/>
        <dbReference type="ChEBI" id="CHEBI:132124"/>
        <dbReference type="EC" id="1.3.5.2"/>
    </reaction>
</comment>
<reference evidence="20 21" key="1">
    <citation type="journal article" date="2019" name="Sci. Rep.">
        <title>Comparative genomics of chytrid fungi reveal insights into the obligate biotrophic and pathogenic lifestyle of Synchytrium endobioticum.</title>
        <authorList>
            <person name="van de Vossenberg B.T.L.H."/>
            <person name="Warris S."/>
            <person name="Nguyen H.D.T."/>
            <person name="van Gent-Pelzer M.P.E."/>
            <person name="Joly D.L."/>
            <person name="van de Geest H.C."/>
            <person name="Bonants P.J.M."/>
            <person name="Smith D.S."/>
            <person name="Levesque C.A."/>
            <person name="van der Lee T.A.J."/>
        </authorList>
    </citation>
    <scope>NUCLEOTIDE SEQUENCE [LARGE SCALE GENOMIC DNA]</scope>
    <source>
        <strain evidence="20 21">CBS 675.73</strain>
    </source>
</reference>
<organism evidence="20 21">
    <name type="scientific">Chytriomyces confervae</name>
    <dbReference type="NCBI Taxonomy" id="246404"/>
    <lineage>
        <taxon>Eukaryota</taxon>
        <taxon>Fungi</taxon>
        <taxon>Fungi incertae sedis</taxon>
        <taxon>Chytridiomycota</taxon>
        <taxon>Chytridiomycota incertae sedis</taxon>
        <taxon>Chytridiomycetes</taxon>
        <taxon>Chytridiales</taxon>
        <taxon>Chytriomycetaceae</taxon>
        <taxon>Chytriomyces</taxon>
    </lineage>
</organism>
<keyword evidence="21" id="KW-1185">Reference proteome</keyword>
<comment type="similarity">
    <text evidence="3 17">Belongs to the dihydroorotate dehydrogenase family. Type 2 subfamily.</text>
</comment>
<evidence type="ECO:0000256" key="8">
    <source>
        <dbReference type="ARBA" id="ARBA00022692"/>
    </source>
</evidence>
<keyword evidence="13 17" id="KW-0560">Oxidoreductase</keyword>
<evidence type="ECO:0000259" key="19">
    <source>
        <dbReference type="Pfam" id="PF01180"/>
    </source>
</evidence>
<evidence type="ECO:0000256" key="3">
    <source>
        <dbReference type="ARBA" id="ARBA00005359"/>
    </source>
</evidence>
<dbReference type="GO" id="GO:0044205">
    <property type="term" value="P:'de novo' UMP biosynthetic process"/>
    <property type="evidence" value="ECO:0007669"/>
    <property type="project" value="UniProtKB-UniPathway"/>
</dbReference>
<evidence type="ECO:0000256" key="1">
    <source>
        <dbReference type="ARBA" id="ARBA00004434"/>
    </source>
</evidence>
<dbReference type="InterPro" id="IPR001295">
    <property type="entry name" value="Dihydroorotate_DH_CS"/>
</dbReference>
<dbReference type="Proteomes" id="UP000320333">
    <property type="component" value="Unassembled WGS sequence"/>
</dbReference>
<accession>A0A507FLK3</accession>
<evidence type="ECO:0000256" key="9">
    <source>
        <dbReference type="ARBA" id="ARBA00022792"/>
    </source>
</evidence>
<dbReference type="InterPro" id="IPR005720">
    <property type="entry name" value="Dihydroorotate_DH_cat"/>
</dbReference>
<evidence type="ECO:0000256" key="17">
    <source>
        <dbReference type="RuleBase" id="RU361255"/>
    </source>
</evidence>
<dbReference type="CDD" id="cd04738">
    <property type="entry name" value="DHOD_2_like"/>
    <property type="match status" value="1"/>
</dbReference>
<keyword evidence="6 17" id="KW-0285">Flavoprotein</keyword>
<dbReference type="FunFam" id="3.20.20.70:FF:000066">
    <property type="entry name" value="Dihydroorotate dehydrogenase (quinone), mitochondrial"/>
    <property type="match status" value="1"/>
</dbReference>
<name>A0A507FLK3_9FUNG</name>
<evidence type="ECO:0000313" key="20">
    <source>
        <dbReference type="EMBL" id="TPX76505.1"/>
    </source>
</evidence>
<dbReference type="PANTHER" id="PTHR48109:SF4">
    <property type="entry name" value="DIHYDROOROTATE DEHYDROGENASE (QUINONE), MITOCHONDRIAL"/>
    <property type="match status" value="1"/>
</dbReference>
<feature type="compositionally biased region" description="Low complexity" evidence="18">
    <location>
        <begin position="16"/>
        <end position="31"/>
    </location>
</feature>
<dbReference type="GO" id="GO:0106430">
    <property type="term" value="F:dihydroorotate dehydrogenase (quinone) activity"/>
    <property type="evidence" value="ECO:0007669"/>
    <property type="project" value="UniProtKB-EC"/>
</dbReference>
<dbReference type="InterPro" id="IPR050074">
    <property type="entry name" value="DHO_dehydrogenase"/>
</dbReference>
<evidence type="ECO:0000256" key="14">
    <source>
        <dbReference type="ARBA" id="ARBA00023128"/>
    </source>
</evidence>
<dbReference type="STRING" id="246404.A0A507FLK3"/>
<dbReference type="OrthoDB" id="14784at2759"/>
<comment type="subcellular location">
    <subcellularLocation>
        <location evidence="1 17">Mitochondrion inner membrane</location>
        <topology evidence="1 17">Single-pass membrane protein</topology>
    </subcellularLocation>
</comment>
<dbReference type="Gene3D" id="3.20.20.70">
    <property type="entry name" value="Aldolase class I"/>
    <property type="match status" value="1"/>
</dbReference>
<evidence type="ECO:0000256" key="2">
    <source>
        <dbReference type="ARBA" id="ARBA00005161"/>
    </source>
</evidence>
<feature type="region of interest" description="Disordered" evidence="18">
    <location>
        <begin position="11"/>
        <end position="31"/>
    </location>
</feature>
<keyword evidence="14 17" id="KW-0496">Mitochondrion</keyword>
<sequence length="431" mass="46289">MHRPRVAAQFIRQARNSSSSSNHPRNGSSTAKNVGLAVVGVTAALYAGFVLTDTRALFHRVVSLPLMHTLDPERAHVLSIALARMGLCPREGFDPDSKEHRLQSEVFNLPLSNPIGLAAGYDKHAEAMDSLLGFGFGLVEIGSVTPQPQPGNPLPRMFRLSQDNAVINRYGFNSDGHAVVQARLSDRLAKWMYSVGLKTLPEDIPRSLKAGTALGVNLGKNKASAAEDNSDYVKGVVSLGRYADYVVVNISSPNTPGLRSLQRREPMLQLLKEVKAARDAHVEHNPPLLVKIAPDVSMDELEDIAAVVKEARIDGVIISNTTLSRPAYLKSQHKNETGGLSGPPVFPLALEKVRAFYALTHGSIPIIGCGGISTGAEALAMAKAGASLVQVYTALGYQGPGIVHDMKRDLVELLEKEGTTWKAVVGADHRA</sequence>